<sequence length="859" mass="95313">MPTTPEEILADTVLHNVKSNVYPDSDNITSANISPSALNTLLAGLSHAQESIRDEVRILGHGAAPDIDGWIKQAKQLQADIERSKATARDIVKEAEIAKDLHSRVQGAVRKVVMLENELVFNESLAGTIEHAVIITGTLQTAKDAIDQNQISVALENVQKAEMGLSRLRTLDNTRAFGILQKQVEQLKSRVIDILNDCWKELIVVDPSQKFMTIKKEIKRQSIITIDDAVKAMMSLDLLDTAIDRLSKDLDKIVFAPRLSYDATHQPYTISIRDNNIIVSEKKPNPTVSNTLADVSLIVEYLNARFPTTISLPLSAKLLPLITARLVSGWLESSIPVSLQDIPMFQGTVAHLQGLIERLQALNWGGADQLAAWVNEIPALWLAKRKEVALASIRKLCKNGVTSKRAVERAETQIISGIATNTSPAAQKDEDDWGAEWGDYEDRNGQSEFEPSSAAEQSNKDEDASSWDWHKDNRMEDKEAVPKYETEADAEDDEAEAWGWGDDDADEKSCDASAAPTSPDKSKRAIEIKGLQPSDIPEGRELTLRETYTVTAIPDAIIDTIVHLVADVEQLHTPSFSDCTIAPAAKALYTLPSLILAMYRAVAASFYSTEAGNMLIYNDCTRLADRLRMFLSDQATKDRTSTLSRSARAFTQLNLNSEIKAIEGFGKRAYGREMKSQRTIICDLLDGAQAFSNCSVQPYKSGCDSAVAITVDRIRKINKQWVEVLSHSARLQSLGSVLSAVTSKMIIDIEDMSDISEEESRCLRHYCQEIAKVGDIFGPESPKAEARKDLTGIYTPNWLKFQYLSEILDSSLADIKFLWSDGELKFEFEADEVIDLIKALFSESDHRRRAVAEIRNSTK</sequence>
<evidence type="ECO:0000256" key="2">
    <source>
        <dbReference type="SAM" id="MobiDB-lite"/>
    </source>
</evidence>
<accession>A0A6A6W5N7</accession>
<name>A0A6A6W5N7_9PEZI</name>
<evidence type="ECO:0000256" key="1">
    <source>
        <dbReference type="SAM" id="Coils"/>
    </source>
</evidence>
<dbReference type="Proteomes" id="UP000799437">
    <property type="component" value="Unassembled WGS sequence"/>
</dbReference>
<protein>
    <recommendedName>
        <fullName evidence="3">ZW10 C-terminal helical domain-containing protein</fullName>
    </recommendedName>
</protein>
<dbReference type="GeneID" id="54486649"/>
<dbReference type="InterPro" id="IPR046362">
    <property type="entry name" value="Zw10/DSL1_C_sf"/>
</dbReference>
<feature type="compositionally biased region" description="Polar residues" evidence="2">
    <location>
        <begin position="446"/>
        <end position="457"/>
    </location>
</feature>
<keyword evidence="1" id="KW-0175">Coiled coil</keyword>
<dbReference type="GO" id="GO:0005737">
    <property type="term" value="C:cytoplasm"/>
    <property type="evidence" value="ECO:0007669"/>
    <property type="project" value="GOC"/>
</dbReference>
<dbReference type="Pfam" id="PF22766">
    <property type="entry name" value="ZW10_C2"/>
    <property type="match status" value="1"/>
</dbReference>
<reference evidence="4" key="1">
    <citation type="journal article" date="2020" name="Stud. Mycol.">
        <title>101 Dothideomycetes genomes: a test case for predicting lifestyles and emergence of pathogens.</title>
        <authorList>
            <person name="Haridas S."/>
            <person name="Albert R."/>
            <person name="Binder M."/>
            <person name="Bloem J."/>
            <person name="Labutti K."/>
            <person name="Salamov A."/>
            <person name="Andreopoulos B."/>
            <person name="Baker S."/>
            <person name="Barry K."/>
            <person name="Bills G."/>
            <person name="Bluhm B."/>
            <person name="Cannon C."/>
            <person name="Castanera R."/>
            <person name="Culley D."/>
            <person name="Daum C."/>
            <person name="Ezra D."/>
            <person name="Gonzalez J."/>
            <person name="Henrissat B."/>
            <person name="Kuo A."/>
            <person name="Liang C."/>
            <person name="Lipzen A."/>
            <person name="Lutzoni F."/>
            <person name="Magnuson J."/>
            <person name="Mondo S."/>
            <person name="Nolan M."/>
            <person name="Ohm R."/>
            <person name="Pangilinan J."/>
            <person name="Park H.-J."/>
            <person name="Ramirez L."/>
            <person name="Alfaro M."/>
            <person name="Sun H."/>
            <person name="Tritt A."/>
            <person name="Yoshinaga Y."/>
            <person name="Zwiers L.-H."/>
            <person name="Turgeon B."/>
            <person name="Goodwin S."/>
            <person name="Spatafora J."/>
            <person name="Crous P."/>
            <person name="Grigoriev I."/>
        </authorList>
    </citation>
    <scope>NUCLEOTIDE SEQUENCE</scope>
    <source>
        <strain evidence="4">CBS 121739</strain>
    </source>
</reference>
<proteinExistence type="predicted"/>
<dbReference type="GO" id="GO:0007094">
    <property type="term" value="P:mitotic spindle assembly checkpoint signaling"/>
    <property type="evidence" value="ECO:0007669"/>
    <property type="project" value="TreeGrafter"/>
</dbReference>
<gene>
    <name evidence="4" type="ORF">EJ05DRAFT_487219</name>
</gene>
<dbReference type="PANTHER" id="PTHR12205">
    <property type="entry name" value="CENTROMERE/KINETOCHORE PROTEIN ZW10"/>
    <property type="match status" value="1"/>
</dbReference>
<feature type="region of interest" description="Disordered" evidence="2">
    <location>
        <begin position="418"/>
        <end position="524"/>
    </location>
</feature>
<dbReference type="AlphaFoldDB" id="A0A6A6W5N7"/>
<dbReference type="EMBL" id="ML996574">
    <property type="protein sequence ID" value="KAF2757266.1"/>
    <property type="molecule type" value="Genomic_DNA"/>
</dbReference>
<evidence type="ECO:0000259" key="3">
    <source>
        <dbReference type="Pfam" id="PF22766"/>
    </source>
</evidence>
<dbReference type="GO" id="GO:1990423">
    <property type="term" value="C:RZZ complex"/>
    <property type="evidence" value="ECO:0007669"/>
    <property type="project" value="TreeGrafter"/>
</dbReference>
<evidence type="ECO:0000313" key="4">
    <source>
        <dbReference type="EMBL" id="KAF2757266.1"/>
    </source>
</evidence>
<dbReference type="InterPro" id="IPR055148">
    <property type="entry name" value="ZW10_C_2"/>
</dbReference>
<dbReference type="RefSeq" id="XP_033599717.1">
    <property type="nucleotide sequence ID" value="XM_033745595.1"/>
</dbReference>
<feature type="compositionally biased region" description="Acidic residues" evidence="2">
    <location>
        <begin position="487"/>
        <end position="506"/>
    </location>
</feature>
<dbReference type="OrthoDB" id="534815at2759"/>
<organism evidence="4 5">
    <name type="scientific">Pseudovirgaria hyperparasitica</name>
    <dbReference type="NCBI Taxonomy" id="470096"/>
    <lineage>
        <taxon>Eukaryota</taxon>
        <taxon>Fungi</taxon>
        <taxon>Dikarya</taxon>
        <taxon>Ascomycota</taxon>
        <taxon>Pezizomycotina</taxon>
        <taxon>Dothideomycetes</taxon>
        <taxon>Dothideomycetes incertae sedis</taxon>
        <taxon>Acrospermales</taxon>
        <taxon>Acrospermaceae</taxon>
        <taxon>Pseudovirgaria</taxon>
    </lineage>
</organism>
<dbReference type="GO" id="GO:0006888">
    <property type="term" value="P:endoplasmic reticulum to Golgi vesicle-mediated transport"/>
    <property type="evidence" value="ECO:0007669"/>
    <property type="project" value="TreeGrafter"/>
</dbReference>
<evidence type="ECO:0000313" key="5">
    <source>
        <dbReference type="Proteomes" id="UP000799437"/>
    </source>
</evidence>
<dbReference type="Gene3D" id="1.10.357.150">
    <property type="match status" value="1"/>
</dbReference>
<dbReference type="PANTHER" id="PTHR12205:SF0">
    <property type="entry name" value="CENTROMERE_KINETOCHORE PROTEIN ZW10 HOMOLOG"/>
    <property type="match status" value="1"/>
</dbReference>
<feature type="compositionally biased region" description="Basic and acidic residues" evidence="2">
    <location>
        <begin position="458"/>
        <end position="486"/>
    </location>
</feature>
<feature type="domain" description="ZW10 C-terminal helical" evidence="3">
    <location>
        <begin position="706"/>
        <end position="854"/>
    </location>
</feature>
<feature type="coiled-coil region" evidence="1">
    <location>
        <begin position="67"/>
        <end position="94"/>
    </location>
</feature>
<keyword evidence="5" id="KW-1185">Reference proteome</keyword>